<evidence type="ECO:0000256" key="5">
    <source>
        <dbReference type="ARBA" id="ARBA00023136"/>
    </source>
</evidence>
<comment type="subcellular location">
    <subcellularLocation>
        <location evidence="1">Membrane</location>
        <topology evidence="1">Multi-pass membrane protein</topology>
    </subcellularLocation>
</comment>
<evidence type="ECO:0000313" key="8">
    <source>
        <dbReference type="Proteomes" id="UP000759131"/>
    </source>
</evidence>
<dbReference type="OrthoDB" id="29023at2759"/>
<dbReference type="EMBL" id="OC897952">
    <property type="protein sequence ID" value="CAD7648424.1"/>
    <property type="molecule type" value="Genomic_DNA"/>
</dbReference>
<evidence type="ECO:0000256" key="6">
    <source>
        <dbReference type="SAM" id="Phobius"/>
    </source>
</evidence>
<organism evidence="7">
    <name type="scientific">Medioppia subpectinata</name>
    <dbReference type="NCBI Taxonomy" id="1979941"/>
    <lineage>
        <taxon>Eukaryota</taxon>
        <taxon>Metazoa</taxon>
        <taxon>Ecdysozoa</taxon>
        <taxon>Arthropoda</taxon>
        <taxon>Chelicerata</taxon>
        <taxon>Arachnida</taxon>
        <taxon>Acari</taxon>
        <taxon>Acariformes</taxon>
        <taxon>Sarcoptiformes</taxon>
        <taxon>Oribatida</taxon>
        <taxon>Brachypylina</taxon>
        <taxon>Oppioidea</taxon>
        <taxon>Oppiidae</taxon>
        <taxon>Medioppia</taxon>
    </lineage>
</organism>
<dbReference type="PANTHER" id="PTHR13317:SF4">
    <property type="entry name" value="TRANSMEMBRANE ANTERIOR POSTERIOR TRANSFORMATION PROTEIN 1 HOMOLOG"/>
    <property type="match status" value="1"/>
</dbReference>
<reference evidence="7" key="1">
    <citation type="submission" date="2020-11" db="EMBL/GenBank/DDBJ databases">
        <authorList>
            <person name="Tran Van P."/>
        </authorList>
    </citation>
    <scope>NUCLEOTIDE SEQUENCE</scope>
</reference>
<evidence type="ECO:0000256" key="3">
    <source>
        <dbReference type="ARBA" id="ARBA00022692"/>
    </source>
</evidence>
<evidence type="ECO:0000256" key="1">
    <source>
        <dbReference type="ARBA" id="ARBA00004141"/>
    </source>
</evidence>
<name>A0A7R9LW39_9ACAR</name>
<evidence type="ECO:0000256" key="4">
    <source>
        <dbReference type="ARBA" id="ARBA00022989"/>
    </source>
</evidence>
<comment type="similarity">
    <text evidence="2">Belongs to the TAPT1 family.</text>
</comment>
<evidence type="ECO:0000313" key="7">
    <source>
        <dbReference type="EMBL" id="CAD7648424.1"/>
    </source>
</evidence>
<dbReference type="GO" id="GO:0045724">
    <property type="term" value="P:positive regulation of cilium assembly"/>
    <property type="evidence" value="ECO:0007669"/>
    <property type="project" value="TreeGrafter"/>
</dbReference>
<evidence type="ECO:0000256" key="2">
    <source>
        <dbReference type="ARBA" id="ARBA00008803"/>
    </source>
</evidence>
<dbReference type="GO" id="GO:0005789">
    <property type="term" value="C:endoplasmic reticulum membrane"/>
    <property type="evidence" value="ECO:0007669"/>
    <property type="project" value="TreeGrafter"/>
</dbReference>
<dbReference type="Proteomes" id="UP000759131">
    <property type="component" value="Unassembled WGS sequence"/>
</dbReference>
<keyword evidence="3 6" id="KW-0812">Transmembrane</keyword>
<dbReference type="Pfam" id="PF05346">
    <property type="entry name" value="DUF747"/>
    <property type="match status" value="1"/>
</dbReference>
<proteinExistence type="inferred from homology"/>
<dbReference type="AlphaFoldDB" id="A0A7R9LW39"/>
<dbReference type="EMBL" id="CAJPIZ010043377">
    <property type="protein sequence ID" value="CAG2121980.1"/>
    <property type="molecule type" value="Genomic_DNA"/>
</dbReference>
<feature type="non-terminal residue" evidence="7">
    <location>
        <position position="92"/>
    </location>
</feature>
<gene>
    <name evidence="7" type="ORF">OSB1V03_LOCUS21926</name>
</gene>
<sequence length="92" mass="10788">MAHLGMAIVYVFSHSLLVLLQATTLNVAINSKNKALLTFVELKGMVFKKFEKTNLFQMSCSDVRERFHYIILLIVVIIQTMKEYNWSDKQFW</sequence>
<feature type="transmembrane region" description="Helical" evidence="6">
    <location>
        <begin position="67"/>
        <end position="86"/>
    </location>
</feature>
<accession>A0A7R9LW39</accession>
<dbReference type="PANTHER" id="PTHR13317">
    <property type="entry name" value="TRANSMEMBRANE ANTERIOR POSTERIOR TRANSFORMATION PROTEIN 1 HOMOLOG"/>
    <property type="match status" value="1"/>
</dbReference>
<keyword evidence="8" id="KW-1185">Reference proteome</keyword>
<feature type="transmembrane region" description="Helical" evidence="6">
    <location>
        <begin position="6"/>
        <end position="29"/>
    </location>
</feature>
<keyword evidence="4 6" id="KW-1133">Transmembrane helix</keyword>
<keyword evidence="5 6" id="KW-0472">Membrane</keyword>
<dbReference type="InterPro" id="IPR008010">
    <property type="entry name" value="Tatp1"/>
</dbReference>
<dbReference type="GO" id="GO:0036064">
    <property type="term" value="C:ciliary basal body"/>
    <property type="evidence" value="ECO:0007669"/>
    <property type="project" value="TreeGrafter"/>
</dbReference>
<protein>
    <submittedName>
        <fullName evidence="7">Uncharacterized protein</fullName>
    </submittedName>
</protein>